<dbReference type="CDD" id="cd04301">
    <property type="entry name" value="NAT_SF"/>
    <property type="match status" value="1"/>
</dbReference>
<sequence length="137" mass="15485">MTQQRPTIEYRHNFPLAAAQVAALFDASGIRRPTDDLMRIERMLANANLVISAWHQDTLVGVCRALTDFSYCCYLSDLAVHRAFQKQGIGRELIARVRSAIGEQVALILLSSPEAMEYYPKLGFENIKNGFIIKRAR</sequence>
<dbReference type="Gene3D" id="3.40.630.30">
    <property type="match status" value="1"/>
</dbReference>
<keyword evidence="2" id="KW-0808">Transferase</keyword>
<accession>A0A5C7EPF8</accession>
<dbReference type="InParanoid" id="A0A5C7EPF8"/>
<evidence type="ECO:0000259" key="1">
    <source>
        <dbReference type="PROSITE" id="PS51186"/>
    </source>
</evidence>
<dbReference type="InterPro" id="IPR016181">
    <property type="entry name" value="Acyl_CoA_acyltransferase"/>
</dbReference>
<dbReference type="EMBL" id="VPFL01000001">
    <property type="protein sequence ID" value="TXF13775.1"/>
    <property type="molecule type" value="Genomic_DNA"/>
</dbReference>
<dbReference type="OrthoDB" id="9775804at2"/>
<evidence type="ECO:0000313" key="3">
    <source>
        <dbReference type="Proteomes" id="UP000321201"/>
    </source>
</evidence>
<name>A0A5C7EPF8_9PROT</name>
<comment type="caution">
    <text evidence="2">The sequence shown here is derived from an EMBL/GenBank/DDBJ whole genome shotgun (WGS) entry which is preliminary data.</text>
</comment>
<gene>
    <name evidence="2" type="ORF">FR698_01315</name>
</gene>
<organism evidence="2 3">
    <name type="scientific">Pelomicrobium methylotrophicum</name>
    <dbReference type="NCBI Taxonomy" id="2602750"/>
    <lineage>
        <taxon>Bacteria</taxon>
        <taxon>Pseudomonadati</taxon>
        <taxon>Pseudomonadota</taxon>
        <taxon>Hydrogenophilia</taxon>
        <taxon>Hydrogenophilia incertae sedis</taxon>
        <taxon>Pelomicrobium</taxon>
    </lineage>
</organism>
<dbReference type="PROSITE" id="PS51186">
    <property type="entry name" value="GNAT"/>
    <property type="match status" value="1"/>
</dbReference>
<keyword evidence="3" id="KW-1185">Reference proteome</keyword>
<dbReference type="InterPro" id="IPR053144">
    <property type="entry name" value="Acetyltransferase_Butenolide"/>
</dbReference>
<dbReference type="PANTHER" id="PTHR43233:SF1">
    <property type="entry name" value="FAMILY N-ACETYLTRANSFERASE, PUTATIVE (AFU_ORTHOLOGUE AFUA_6G03350)-RELATED"/>
    <property type="match status" value="1"/>
</dbReference>
<dbReference type="GO" id="GO:0016747">
    <property type="term" value="F:acyltransferase activity, transferring groups other than amino-acyl groups"/>
    <property type="evidence" value="ECO:0007669"/>
    <property type="project" value="InterPro"/>
</dbReference>
<dbReference type="AlphaFoldDB" id="A0A5C7EPF8"/>
<feature type="domain" description="N-acetyltransferase" evidence="1">
    <location>
        <begin position="8"/>
        <end position="137"/>
    </location>
</feature>
<dbReference type="Proteomes" id="UP000321201">
    <property type="component" value="Unassembled WGS sequence"/>
</dbReference>
<dbReference type="Pfam" id="PF13673">
    <property type="entry name" value="Acetyltransf_10"/>
    <property type="match status" value="1"/>
</dbReference>
<reference evidence="2 3" key="1">
    <citation type="submission" date="2019-08" db="EMBL/GenBank/DDBJ databases">
        <title>Pelomicrobium methylotrophicum gen. nov., sp. nov. a moderately thermophilic, facultatively anaerobic, lithoautotrophic and methylotrophic bacterium isolated from a terrestrial mud volcano.</title>
        <authorList>
            <person name="Slobodkina G.B."/>
            <person name="Merkel A.Y."/>
            <person name="Slobodkin A.I."/>
        </authorList>
    </citation>
    <scope>NUCLEOTIDE SEQUENCE [LARGE SCALE GENOMIC DNA]</scope>
    <source>
        <strain evidence="2 3">SM250</strain>
    </source>
</reference>
<dbReference type="RefSeq" id="WP_147798360.1">
    <property type="nucleotide sequence ID" value="NZ_VPFL01000001.1"/>
</dbReference>
<evidence type="ECO:0000313" key="2">
    <source>
        <dbReference type="EMBL" id="TXF13775.1"/>
    </source>
</evidence>
<dbReference type="SUPFAM" id="SSF55729">
    <property type="entry name" value="Acyl-CoA N-acyltransferases (Nat)"/>
    <property type="match status" value="1"/>
</dbReference>
<protein>
    <submittedName>
        <fullName evidence="2">GNAT family N-acetyltransferase</fullName>
    </submittedName>
</protein>
<proteinExistence type="predicted"/>
<dbReference type="PANTHER" id="PTHR43233">
    <property type="entry name" value="FAMILY N-ACETYLTRANSFERASE, PUTATIVE (AFU_ORTHOLOGUE AFUA_6G03350)-RELATED"/>
    <property type="match status" value="1"/>
</dbReference>
<dbReference type="InterPro" id="IPR000182">
    <property type="entry name" value="GNAT_dom"/>
</dbReference>